<comment type="caution">
    <text evidence="4">The sequence shown here is derived from an EMBL/GenBank/DDBJ whole genome shotgun (WGS) entry which is preliminary data.</text>
</comment>
<dbReference type="AlphaFoldDB" id="A0A6N8J876"/>
<evidence type="ECO:0000313" key="5">
    <source>
        <dbReference type="Proteomes" id="UP000468388"/>
    </source>
</evidence>
<feature type="transmembrane region" description="Helical" evidence="2">
    <location>
        <begin position="331"/>
        <end position="350"/>
    </location>
</feature>
<keyword evidence="5" id="KW-1185">Reference proteome</keyword>
<dbReference type="Proteomes" id="UP000468388">
    <property type="component" value="Unassembled WGS sequence"/>
</dbReference>
<dbReference type="Gene3D" id="3.40.1090.10">
    <property type="entry name" value="Cytosolic phospholipase A2 catalytic domain"/>
    <property type="match status" value="1"/>
</dbReference>
<evidence type="ECO:0000259" key="3">
    <source>
        <dbReference type="Pfam" id="PF01734"/>
    </source>
</evidence>
<evidence type="ECO:0000256" key="1">
    <source>
        <dbReference type="ARBA" id="ARBA00023098"/>
    </source>
</evidence>
<dbReference type="EMBL" id="WRXO01000003">
    <property type="protein sequence ID" value="MVT41437.1"/>
    <property type="molecule type" value="Genomic_DNA"/>
</dbReference>
<gene>
    <name evidence="4" type="ORF">GO495_12645</name>
</gene>
<feature type="transmembrane region" description="Helical" evidence="2">
    <location>
        <begin position="12"/>
        <end position="35"/>
    </location>
</feature>
<keyword evidence="1" id="KW-0443">Lipid metabolism</keyword>
<feature type="transmembrane region" description="Helical" evidence="2">
    <location>
        <begin position="55"/>
        <end position="74"/>
    </location>
</feature>
<evidence type="ECO:0000313" key="4">
    <source>
        <dbReference type="EMBL" id="MVT41437.1"/>
    </source>
</evidence>
<protein>
    <recommendedName>
        <fullName evidence="3">PNPLA domain-containing protein</fullName>
    </recommendedName>
</protein>
<feature type="domain" description="PNPLA" evidence="3">
    <location>
        <begin position="16"/>
        <end position="262"/>
    </location>
</feature>
<evidence type="ECO:0000256" key="2">
    <source>
        <dbReference type="SAM" id="Phobius"/>
    </source>
</evidence>
<dbReference type="SUPFAM" id="SSF52151">
    <property type="entry name" value="FabD/lysophospholipase-like"/>
    <property type="match status" value="1"/>
</dbReference>
<organism evidence="4 5">
    <name type="scientific">Chitinophaga oryziterrae</name>
    <dbReference type="NCBI Taxonomy" id="1031224"/>
    <lineage>
        <taxon>Bacteria</taxon>
        <taxon>Pseudomonadati</taxon>
        <taxon>Bacteroidota</taxon>
        <taxon>Chitinophagia</taxon>
        <taxon>Chitinophagales</taxon>
        <taxon>Chitinophagaceae</taxon>
        <taxon>Chitinophaga</taxon>
    </lineage>
</organism>
<dbReference type="Pfam" id="PF01734">
    <property type="entry name" value="Patatin"/>
    <property type="match status" value="1"/>
</dbReference>
<dbReference type="InterPro" id="IPR002641">
    <property type="entry name" value="PNPLA_dom"/>
</dbReference>
<dbReference type="GO" id="GO:0006629">
    <property type="term" value="P:lipid metabolic process"/>
    <property type="evidence" value="ECO:0007669"/>
    <property type="project" value="UniProtKB-KW"/>
</dbReference>
<dbReference type="RefSeq" id="WP_157300066.1">
    <property type="nucleotide sequence ID" value="NZ_BAAAZB010000025.1"/>
</dbReference>
<keyword evidence="2" id="KW-0812">Transmembrane</keyword>
<reference evidence="4 5" key="1">
    <citation type="submission" date="2019-12" db="EMBL/GenBank/DDBJ databases">
        <title>The draft genomic sequence of strain Chitinophaga oryziterrae JCM 16595.</title>
        <authorList>
            <person name="Zhang X."/>
        </authorList>
    </citation>
    <scope>NUCLEOTIDE SEQUENCE [LARGE SCALE GENOMIC DNA]</scope>
    <source>
        <strain evidence="4 5">JCM 16595</strain>
    </source>
</reference>
<accession>A0A6N8J876</accession>
<feature type="transmembrane region" description="Helical" evidence="2">
    <location>
        <begin position="356"/>
        <end position="374"/>
    </location>
</feature>
<name>A0A6N8J876_9BACT</name>
<proteinExistence type="predicted"/>
<keyword evidence="2" id="KW-1133">Transmembrane helix</keyword>
<dbReference type="OrthoDB" id="9813090at2"/>
<sequence length="614" mass="70086">MSEEILTTPFKKIAMALSGGGFRAASFSLGAMSYLHYLKYPGGDEDARMLDNVEFISSASGGTFTGILYSMHIMKGITFEKTYQQLFNFMNGQVLLGDILKRINDDSKWKGDKSRNLINAFAGVYNEELFEGETFGVYWPKGENKRNIEVCFNTTEFYRGISFRFQAASNINPNPQKQAIAGNKYVYFENEETLKKIRLGDIMAASSCFPAGFEPILYPKDFTYESLNEDTLRQALTMKDYNDDTFHPVNNMGLMDGGIDDNQGVFGALLANQRREKDNAPFDLFFITDVASYFMEPYKEPAVSTKGKIRGETVDSLLGPFKRKFFAIRRFVNWGFFIAVILLIASIFGLTYIHDVSLGVLVFSATLLLPLMLAKKIFSNSLAKGIADMLQSSEEDLIKLIKKQVPSTENFSDNTLSLLLKYLKRSRIGVLELMLKTRLNSVLSMVMDINLKQTRRLIFNIFYGDFYDNNKLGSRGVFNVIYELSLQNKHGRQKFLRNKFGKDIPLLTEGCEALNKVAESARTVETSLWYDKEDQKNKRINDVVACGQFTTCAKLLEYIFFVEKTLNDPKKANTIVLDAEQLVIFKSVKEQLLRDWERFKIDPYFQVIAYNRFL</sequence>
<keyword evidence="2" id="KW-0472">Membrane</keyword>
<dbReference type="InterPro" id="IPR016035">
    <property type="entry name" value="Acyl_Trfase/lysoPLipase"/>
</dbReference>